<sequence>MAGVILCDANRVMYGLEGIGQYLDRFTQMLEDSPCEVDVQLLLRRPIAQRTYRAPALLAPTLAKEERTWLREELDDTASDLTTLPTFLTWLALRQAETIVGGYGDGLMAPADSFPSTRSHTTRH</sequence>
<dbReference type="GeneID" id="94374555"/>
<reference evidence="1 2" key="1">
    <citation type="submission" date="2021-07" db="EMBL/GenBank/DDBJ databases">
        <title>Isolation and characterization of bacteria from a gold mining with a capacity of golden bioaccumulation.</title>
        <authorList>
            <person name="Yang X.J."/>
        </authorList>
    </citation>
    <scope>NUCLEOTIDE SEQUENCE [LARGE SCALE GENOMIC DNA]</scope>
    <source>
        <strain evidence="1 2">Au29</strain>
    </source>
</reference>
<evidence type="ECO:0000313" key="1">
    <source>
        <dbReference type="EMBL" id="QYC11298.1"/>
    </source>
</evidence>
<keyword evidence="2" id="KW-1185">Reference proteome</keyword>
<dbReference type="Proteomes" id="UP000824334">
    <property type="component" value="Chromosome"/>
</dbReference>
<proteinExistence type="predicted"/>
<evidence type="ECO:0000313" key="2">
    <source>
        <dbReference type="Proteomes" id="UP000824334"/>
    </source>
</evidence>
<name>A0ABX8TKI2_9CAUL</name>
<organism evidence="1 2">
    <name type="scientific">Brevundimonas nasdae</name>
    <dbReference type="NCBI Taxonomy" id="172043"/>
    <lineage>
        <taxon>Bacteria</taxon>
        <taxon>Pseudomonadati</taxon>
        <taxon>Pseudomonadota</taxon>
        <taxon>Alphaproteobacteria</taxon>
        <taxon>Caulobacterales</taxon>
        <taxon>Caulobacteraceae</taxon>
        <taxon>Brevundimonas</taxon>
    </lineage>
</organism>
<protein>
    <submittedName>
        <fullName evidence="1">Uncharacterized protein</fullName>
    </submittedName>
</protein>
<dbReference type="RefSeq" id="WP_219353908.1">
    <property type="nucleotide sequence ID" value="NZ_CP080034.1"/>
</dbReference>
<dbReference type="EMBL" id="CP080034">
    <property type="protein sequence ID" value="QYC11298.1"/>
    <property type="molecule type" value="Genomic_DNA"/>
</dbReference>
<gene>
    <name evidence="1" type="ORF">KWG56_04715</name>
</gene>
<accession>A0ABX8TKI2</accession>